<sequence length="576" mass="65359">MTLVHWPSLPAVLPQSSVRFQEQQNMQNSSLGLVSFEDVAVNFTWEEWQDLDDAQRTLYRVVMLETYSSLVSLGHCITKPEVIVKLEQGAEPWTVEEPLEQSLPDVQTAGDLMETGQEYQSRLLWQVGLANYETSTKERTSLGKTLNLSAADVSKLIVNNGSYSGVKAELFNVCQNTFLPGEPGGMRVGENAKECHTTGSPLRCAECPSCHPRNQTLQQPLEFSGQGKDFNKGATLCTYRRAHMGETACRYNEHQEACGMSAVTAQERTHIGENHCGCNKWRNTFCEKPTQLHLGLADFEEQRHKHDQSGANFSKKSHLAQLSRTLLEEKTFECDVCAKTFYKRSNLSKHRKIHTGEKPYKCSECEKTFSSKTVLTVHRRTHTGEKPYACVECEKSFCHKSHLTVHQRIHTGEKPYECYECGKSFPVKTKLTVHLRTHTGEKPYECNECRKTFYEKSALTAHQRTHTGEKLHECKECRKAFCGKSALTVHQRTHTGEKPYECKECWKSFCRRSALAVHQRTHTGEKPYGCNECGKAFCQKSHLSKHLRTHTGEKSCMAETGSVFSKTHFLFLLAHS</sequence>
<dbReference type="InterPro" id="IPR001909">
    <property type="entry name" value="KRAB"/>
</dbReference>
<evidence type="ECO:0000256" key="1">
    <source>
        <dbReference type="ARBA" id="ARBA00022723"/>
    </source>
</evidence>
<dbReference type="Pfam" id="PF13912">
    <property type="entry name" value="zf-C2H2_6"/>
    <property type="match status" value="1"/>
</dbReference>
<dbReference type="CDD" id="cd07765">
    <property type="entry name" value="KRAB_A-box"/>
    <property type="match status" value="1"/>
</dbReference>
<feature type="domain" description="C2H2-type" evidence="6">
    <location>
        <begin position="332"/>
        <end position="359"/>
    </location>
</feature>
<name>A0ABI7X0Y1_FELCA</name>
<feature type="domain" description="C2H2-type" evidence="6">
    <location>
        <begin position="444"/>
        <end position="471"/>
    </location>
</feature>
<dbReference type="Pfam" id="PF01352">
    <property type="entry name" value="KRAB"/>
    <property type="match status" value="1"/>
</dbReference>
<dbReference type="SUPFAM" id="SSF109640">
    <property type="entry name" value="KRAB domain (Kruppel-associated box)"/>
    <property type="match status" value="1"/>
</dbReference>
<evidence type="ECO:0000256" key="3">
    <source>
        <dbReference type="ARBA" id="ARBA00022771"/>
    </source>
</evidence>
<dbReference type="Ensembl" id="ENSFCTT00005024877.1">
    <property type="protein sequence ID" value="ENSFCTP00005016205.1"/>
    <property type="gene ID" value="ENSFCTG00005008905.1"/>
</dbReference>
<dbReference type="Gene3D" id="6.10.140.140">
    <property type="match status" value="1"/>
</dbReference>
<keyword evidence="4" id="KW-0862">Zinc</keyword>
<keyword evidence="9" id="KW-1185">Reference proteome</keyword>
<proteinExistence type="predicted"/>
<reference evidence="8" key="1">
    <citation type="journal article" date="2007" name="Genome Res.">
        <title>Initial sequence and comparative analysis of the cat genome.</title>
        <authorList>
            <person name="Pontius J.U."/>
            <person name="Mullikin J.C."/>
            <person name="Smith D.R."/>
            <person name="Lindblad-Toh K."/>
            <person name="Gnerre S."/>
            <person name="Clamp M."/>
            <person name="Chang J."/>
            <person name="Stephens R."/>
            <person name="Neelam B."/>
            <person name="Volfovsky N."/>
            <person name="Schaffer A.A."/>
            <person name="Agarwala R."/>
            <person name="Narfstrom K."/>
            <person name="Murphy W.J."/>
            <person name="Giger U."/>
            <person name="Roca A.L."/>
            <person name="Antunes A."/>
            <person name="Menotti-Raymond M."/>
            <person name="Yuhki N."/>
            <person name="Pecon-Slattery J."/>
            <person name="Johnson W.E."/>
            <person name="Bourque G."/>
            <person name="Tesler G."/>
            <person name="O'Brien S.J."/>
        </authorList>
    </citation>
    <scope>NUCLEOTIDE SEQUENCE [LARGE SCALE GENOMIC DNA]</scope>
    <source>
        <strain evidence="8">Abyssinian</strain>
    </source>
</reference>
<dbReference type="Gene3D" id="3.30.160.60">
    <property type="entry name" value="Classic Zinc Finger"/>
    <property type="match status" value="8"/>
</dbReference>
<dbReference type="PANTHER" id="PTHR23226">
    <property type="entry name" value="ZINC FINGER AND SCAN DOMAIN-CONTAINING"/>
    <property type="match status" value="1"/>
</dbReference>
<feature type="domain" description="KRAB" evidence="7">
    <location>
        <begin position="34"/>
        <end position="105"/>
    </location>
</feature>
<dbReference type="RefSeq" id="XP_044896860.1">
    <property type="nucleotide sequence ID" value="XM_045040925.1"/>
</dbReference>
<evidence type="ECO:0000313" key="9">
    <source>
        <dbReference type="Proteomes" id="UP000823872"/>
    </source>
</evidence>
<dbReference type="RefSeq" id="XP_044896858.1">
    <property type="nucleotide sequence ID" value="XM_045040923.1"/>
</dbReference>
<feature type="domain" description="C2H2-type" evidence="6">
    <location>
        <begin position="528"/>
        <end position="555"/>
    </location>
</feature>
<evidence type="ECO:0000259" key="6">
    <source>
        <dbReference type="PROSITE" id="PS50157"/>
    </source>
</evidence>
<dbReference type="PROSITE" id="PS00028">
    <property type="entry name" value="ZINC_FINGER_C2H2_1"/>
    <property type="match status" value="8"/>
</dbReference>
<dbReference type="PANTHER" id="PTHR23226:SF346">
    <property type="entry name" value="RB-ASSOCIATED KRAB ZINC FINGER PROTEIN"/>
    <property type="match status" value="1"/>
</dbReference>
<dbReference type="InterPro" id="IPR036051">
    <property type="entry name" value="KRAB_dom_sf"/>
</dbReference>
<reference evidence="9" key="3">
    <citation type="submission" date="2021-02" db="EMBL/GenBank/DDBJ databases">
        <title>Safari Cat Assemblies.</title>
        <authorList>
            <person name="Bredemeyer K.R."/>
            <person name="Murphy W.J."/>
        </authorList>
    </citation>
    <scope>NUCLEOTIDE SEQUENCE [LARGE SCALE GENOMIC DNA]</scope>
</reference>
<dbReference type="Ensembl" id="ENSFCTT00005024886.1">
    <property type="protein sequence ID" value="ENSFCTP00005016212.1"/>
    <property type="gene ID" value="ENSFCTG00005008905.1"/>
</dbReference>
<dbReference type="InterPro" id="IPR013087">
    <property type="entry name" value="Znf_C2H2_type"/>
</dbReference>
<keyword evidence="3 5" id="KW-0863">Zinc-finger</keyword>
<feature type="domain" description="C2H2-type" evidence="6">
    <location>
        <begin position="360"/>
        <end position="387"/>
    </location>
</feature>
<keyword evidence="1" id="KW-0479">Metal-binding</keyword>
<dbReference type="Pfam" id="PF00096">
    <property type="entry name" value="zf-C2H2"/>
    <property type="match status" value="7"/>
</dbReference>
<organism evidence="8 9">
    <name type="scientific">Felis catus</name>
    <name type="common">Cat</name>
    <name type="synonym">Felis silvestris catus</name>
    <dbReference type="NCBI Taxonomy" id="9685"/>
    <lineage>
        <taxon>Eukaryota</taxon>
        <taxon>Metazoa</taxon>
        <taxon>Chordata</taxon>
        <taxon>Craniata</taxon>
        <taxon>Vertebrata</taxon>
        <taxon>Euteleostomi</taxon>
        <taxon>Mammalia</taxon>
        <taxon>Eutheria</taxon>
        <taxon>Laurasiatheria</taxon>
        <taxon>Carnivora</taxon>
        <taxon>Feliformia</taxon>
        <taxon>Felidae</taxon>
        <taxon>Felinae</taxon>
        <taxon>Felis</taxon>
    </lineage>
</organism>
<dbReference type="Proteomes" id="UP000823872">
    <property type="component" value="Chromosome D2"/>
</dbReference>
<dbReference type="RefSeq" id="XP_044896857.1">
    <property type="nucleotide sequence ID" value="XM_045040922.1"/>
</dbReference>
<reference evidence="8" key="4">
    <citation type="submission" date="2025-05" db="UniProtKB">
        <authorList>
            <consortium name="Ensembl"/>
        </authorList>
    </citation>
    <scope>IDENTIFICATION</scope>
    <source>
        <strain evidence="8">breed Abyssinian</strain>
    </source>
</reference>
<dbReference type="SUPFAM" id="SSF57667">
    <property type="entry name" value="beta-beta-alpha zinc fingers"/>
    <property type="match status" value="4"/>
</dbReference>
<feature type="domain" description="C2H2-type" evidence="6">
    <location>
        <begin position="416"/>
        <end position="443"/>
    </location>
</feature>
<keyword evidence="2" id="KW-0677">Repeat</keyword>
<reference evidence="8" key="2">
    <citation type="submission" date="2011-09" db="EMBL/GenBank/DDBJ databases">
        <title>Sequence assembly of the Felis catus genome version 6.2.</title>
        <authorList>
            <person name="Hillier L.W."/>
            <person name="Warren W."/>
            <person name="Obrien S."/>
            <person name="Wilson R.K."/>
        </authorList>
    </citation>
    <scope>NUCLEOTIDE SEQUENCE [LARGE SCALE GENOMIC DNA]</scope>
    <source>
        <strain evidence="8">Abyssinian</strain>
    </source>
</reference>
<dbReference type="Ensembl" id="ENSFCTT00005024903.1">
    <property type="protein sequence ID" value="ENSFCTP00005016228.1"/>
    <property type="gene ID" value="ENSFCTG00005008905.1"/>
</dbReference>
<dbReference type="GeneTree" id="ENSGT00940000153505"/>
<evidence type="ECO:0000256" key="4">
    <source>
        <dbReference type="ARBA" id="ARBA00022833"/>
    </source>
</evidence>
<evidence type="ECO:0000259" key="7">
    <source>
        <dbReference type="PROSITE" id="PS50805"/>
    </source>
</evidence>
<dbReference type="InterPro" id="IPR036236">
    <property type="entry name" value="Znf_C2H2_sf"/>
</dbReference>
<dbReference type="GeneID" id="101091903"/>
<dbReference type="PROSITE" id="PS50805">
    <property type="entry name" value="KRAB"/>
    <property type="match status" value="1"/>
</dbReference>
<evidence type="ECO:0008006" key="10">
    <source>
        <dbReference type="Google" id="ProtNLM"/>
    </source>
</evidence>
<feature type="domain" description="C2H2-type" evidence="6">
    <location>
        <begin position="388"/>
        <end position="415"/>
    </location>
</feature>
<dbReference type="SMART" id="SM00355">
    <property type="entry name" value="ZnF_C2H2"/>
    <property type="match status" value="8"/>
</dbReference>
<gene>
    <name evidence="8" type="primary">LOC101091903</name>
</gene>
<evidence type="ECO:0000313" key="8">
    <source>
        <dbReference type="Ensembl" id="ENSFCTP00005016212.1"/>
    </source>
</evidence>
<evidence type="ECO:0000256" key="5">
    <source>
        <dbReference type="PROSITE-ProRule" id="PRU00042"/>
    </source>
</evidence>
<dbReference type="PROSITE" id="PS50157">
    <property type="entry name" value="ZINC_FINGER_C2H2_2"/>
    <property type="match status" value="8"/>
</dbReference>
<accession>A0ABI7X0Y1</accession>
<dbReference type="RefSeq" id="XP_044896859.1">
    <property type="nucleotide sequence ID" value="XM_045040924.1"/>
</dbReference>
<feature type="domain" description="C2H2-type" evidence="6">
    <location>
        <begin position="500"/>
        <end position="527"/>
    </location>
</feature>
<protein>
    <recommendedName>
        <fullName evidence="10">Zinc finger protein 717</fullName>
    </recommendedName>
</protein>
<dbReference type="SMART" id="SM00349">
    <property type="entry name" value="KRAB"/>
    <property type="match status" value="1"/>
</dbReference>
<evidence type="ECO:0000256" key="2">
    <source>
        <dbReference type="ARBA" id="ARBA00022737"/>
    </source>
</evidence>
<feature type="domain" description="C2H2-type" evidence="6">
    <location>
        <begin position="472"/>
        <end position="499"/>
    </location>
</feature>